<dbReference type="AlphaFoldDB" id="A0A3L7JV06"/>
<keyword evidence="1" id="KW-0812">Transmembrane</keyword>
<protein>
    <submittedName>
        <fullName evidence="2">Uncharacterized protein</fullName>
    </submittedName>
</protein>
<keyword evidence="1" id="KW-0472">Membrane</keyword>
<evidence type="ECO:0000256" key="1">
    <source>
        <dbReference type="SAM" id="Phobius"/>
    </source>
</evidence>
<reference evidence="2 3" key="1">
    <citation type="submission" date="2018-10" db="EMBL/GenBank/DDBJ databases">
        <title>Falsibacillus sp. genome draft.</title>
        <authorList>
            <person name="Shi S."/>
        </authorList>
    </citation>
    <scope>NUCLEOTIDE SEQUENCE [LARGE SCALE GENOMIC DNA]</scope>
    <source>
        <strain evidence="2 3">GY 10110</strain>
    </source>
</reference>
<comment type="caution">
    <text evidence="2">The sequence shown here is derived from an EMBL/GenBank/DDBJ whole genome shotgun (WGS) entry which is preliminary data.</text>
</comment>
<dbReference type="Proteomes" id="UP000276770">
    <property type="component" value="Unassembled WGS sequence"/>
</dbReference>
<keyword evidence="3" id="KW-1185">Reference proteome</keyword>
<dbReference type="EMBL" id="RCVZ01000009">
    <property type="protein sequence ID" value="RLQ94623.1"/>
    <property type="molecule type" value="Genomic_DNA"/>
</dbReference>
<accession>A0A3L7JV06</accession>
<proteinExistence type="predicted"/>
<organism evidence="2 3">
    <name type="scientific">Falsibacillus albus</name>
    <dbReference type="NCBI Taxonomy" id="2478915"/>
    <lineage>
        <taxon>Bacteria</taxon>
        <taxon>Bacillati</taxon>
        <taxon>Bacillota</taxon>
        <taxon>Bacilli</taxon>
        <taxon>Bacillales</taxon>
        <taxon>Bacillaceae</taxon>
        <taxon>Falsibacillus</taxon>
    </lineage>
</organism>
<dbReference type="RefSeq" id="WP_121681236.1">
    <property type="nucleotide sequence ID" value="NZ_RCVZ01000009.1"/>
</dbReference>
<keyword evidence="1" id="KW-1133">Transmembrane helix</keyword>
<feature type="transmembrane region" description="Helical" evidence="1">
    <location>
        <begin position="7"/>
        <end position="26"/>
    </location>
</feature>
<sequence>MKWNKKFVITLSIIFLVGGVFIFQSWNPSTPAEALKKKIPSLGSSLYEEKSENQDFAIYTSSSSQRQVVTAFLEKNIFSAWKIRNITRTDIQERNTGSWSTYHDMNQNQYTAIGIIDPDVKKVIFPNNKSAQIINIPDSKSRIWIYTYDKNDLDGSFTPEFIN</sequence>
<evidence type="ECO:0000313" key="3">
    <source>
        <dbReference type="Proteomes" id="UP000276770"/>
    </source>
</evidence>
<gene>
    <name evidence="2" type="ORF">D9X91_13900</name>
</gene>
<evidence type="ECO:0000313" key="2">
    <source>
        <dbReference type="EMBL" id="RLQ94623.1"/>
    </source>
</evidence>
<name>A0A3L7JV06_9BACI</name>